<sequence>MKGWGSVPAPLMATMQLSGLASGLDWKSLVDQLMDIERAPIDRIEREQLVNTQQSNALKDLNTRLATLQTASTTLSDQSLFSGRTAASGTTGSTWNLAATSGTAAGSYAFNVTQLATKARREGAADITSGLNTTADVSGLTLATLRTASIPTAGTFTINGTAVTVATTDSLDTVFAAIATATGNDVTASYDPLTDRITLDSATDAEIVLGAANDTSNLLAVLKLANNGTGTLTSHGTLGSARTNSTFATAGLRTAITAVDGTGAGSFTLNGVNVAYNVNTDSISTVVKRINASGAGVTASYDAVNDRMTLANNTTGDLGMTVSESAGGLLGALGLTSGHTVVRGENAEFSVNNGGTIISTSNTLDATAHGITGLTVTADSTTAETITVGADTAKMKEKIDAFITAFNAVGLFIDEKTRVTSTNGKVTTNVLTNNREVQAWQRDLRSLGFSAIAGLGAVDRLDDLGIVTDRDGRLSVGDTTKLEAALTDSAADVEAFFTTATTGFAAKFKTRVTAMIDSGDGVQERLAATNSTLDRQIADLERRLVQQRELLTSGFIAMESAQSQIQQQSSAIANAFGTSSS</sequence>
<keyword evidence="8" id="KW-0966">Cell projection</keyword>
<dbReference type="GO" id="GO:0005576">
    <property type="term" value="C:extracellular region"/>
    <property type="evidence" value="ECO:0007669"/>
    <property type="project" value="UniProtKB-SubCell"/>
</dbReference>
<dbReference type="STRING" id="1838286.Verru16b_02159"/>
<accession>A0A1D8AW25</accession>
<dbReference type="Proteomes" id="UP000095228">
    <property type="component" value="Chromosome"/>
</dbReference>
<keyword evidence="4 5" id="KW-0975">Bacterial flagellum</keyword>
<evidence type="ECO:0000313" key="8">
    <source>
        <dbReference type="EMBL" id="AOS45083.1"/>
    </source>
</evidence>
<dbReference type="InterPro" id="IPR010809">
    <property type="entry name" value="FliD_C"/>
</dbReference>
<dbReference type="PANTHER" id="PTHR30288">
    <property type="entry name" value="FLAGELLAR CAP/ASSEMBLY PROTEIN FLID"/>
    <property type="match status" value="1"/>
</dbReference>
<evidence type="ECO:0000259" key="7">
    <source>
        <dbReference type="Pfam" id="PF07195"/>
    </source>
</evidence>
<comment type="subunit">
    <text evidence="2 5">Homopentamer.</text>
</comment>
<dbReference type="GO" id="GO:0009424">
    <property type="term" value="C:bacterial-type flagellum hook"/>
    <property type="evidence" value="ECO:0007669"/>
    <property type="project" value="UniProtKB-UniRule"/>
</dbReference>
<reference evidence="8 9" key="1">
    <citation type="submission" date="2016-06" db="EMBL/GenBank/DDBJ databases">
        <title>Three novel species with peptidoglycan cell walls form the new genus Lacunisphaera gen. nov. in the family Opitutaceae of the verrucomicrobial subdivision 4.</title>
        <authorList>
            <person name="Rast P."/>
            <person name="Gloeckner I."/>
            <person name="Jogler M."/>
            <person name="Boedeker C."/>
            <person name="Jeske O."/>
            <person name="Wiegand S."/>
            <person name="Reinhardt R."/>
            <person name="Schumann P."/>
            <person name="Rohde M."/>
            <person name="Spring S."/>
            <person name="Gloeckner F.O."/>
            <person name="Jogler C."/>
        </authorList>
    </citation>
    <scope>NUCLEOTIDE SEQUENCE [LARGE SCALE GENOMIC DNA]</scope>
    <source>
        <strain evidence="8 9">IG16b</strain>
    </source>
</reference>
<dbReference type="PANTHER" id="PTHR30288:SF0">
    <property type="entry name" value="FLAGELLAR HOOK-ASSOCIATED PROTEIN 2"/>
    <property type="match status" value="1"/>
</dbReference>
<evidence type="ECO:0000259" key="6">
    <source>
        <dbReference type="Pfam" id="PF02465"/>
    </source>
</evidence>
<keyword evidence="8" id="KW-0969">Cilium</keyword>
<evidence type="ECO:0000256" key="2">
    <source>
        <dbReference type="ARBA" id="ARBA00011255"/>
    </source>
</evidence>
<feature type="domain" description="Flagellar hook-associated protein 2 C-terminal" evidence="7">
    <location>
        <begin position="344"/>
        <end position="567"/>
    </location>
</feature>
<comment type="similarity">
    <text evidence="1 5">Belongs to the FliD family.</text>
</comment>
<dbReference type="Pfam" id="PF07195">
    <property type="entry name" value="FliD_C"/>
    <property type="match status" value="1"/>
</dbReference>
<dbReference type="GO" id="GO:0007155">
    <property type="term" value="P:cell adhesion"/>
    <property type="evidence" value="ECO:0007669"/>
    <property type="project" value="InterPro"/>
</dbReference>
<feature type="domain" description="Flagellar hook-associated protein 2 N-terminal" evidence="6">
    <location>
        <begin position="22"/>
        <end position="118"/>
    </location>
</feature>
<keyword evidence="9" id="KW-1185">Reference proteome</keyword>
<evidence type="ECO:0000256" key="4">
    <source>
        <dbReference type="ARBA" id="ARBA00023143"/>
    </source>
</evidence>
<name>A0A1D8AW25_9BACT</name>
<keyword evidence="5" id="KW-0964">Secreted</keyword>
<protein>
    <recommendedName>
        <fullName evidence="5">Flagellar hook-associated protein 2</fullName>
        <shortName evidence="5">HAP2</shortName>
    </recommendedName>
    <alternativeName>
        <fullName evidence="5">Flagellar cap protein</fullName>
    </alternativeName>
</protein>
<dbReference type="GO" id="GO:0009421">
    <property type="term" value="C:bacterial-type flagellum filament cap"/>
    <property type="evidence" value="ECO:0007669"/>
    <property type="project" value="InterPro"/>
</dbReference>
<dbReference type="EMBL" id="CP016094">
    <property type="protein sequence ID" value="AOS45083.1"/>
    <property type="molecule type" value="Genomic_DNA"/>
</dbReference>
<evidence type="ECO:0000313" key="9">
    <source>
        <dbReference type="Proteomes" id="UP000095228"/>
    </source>
</evidence>
<keyword evidence="8" id="KW-0282">Flagellum</keyword>
<organism evidence="8 9">
    <name type="scientific">Lacunisphaera limnophila</name>
    <dbReference type="NCBI Taxonomy" id="1838286"/>
    <lineage>
        <taxon>Bacteria</taxon>
        <taxon>Pseudomonadati</taxon>
        <taxon>Verrucomicrobiota</taxon>
        <taxon>Opitutia</taxon>
        <taxon>Opitutales</taxon>
        <taxon>Opitutaceae</taxon>
        <taxon>Lacunisphaera</taxon>
    </lineage>
</organism>
<gene>
    <name evidence="8" type="ORF">Verru16b_02159</name>
</gene>
<comment type="function">
    <text evidence="5">Required for morphogenesis and for the elongation of the flagellar filament by facilitating polymerization of the flagellin monomers at the tip of growing filament. Forms a capping structure, which prevents flagellin subunits (transported through the central channel of the flagellum) from leaking out without polymerization at the distal end.</text>
</comment>
<evidence type="ECO:0000256" key="5">
    <source>
        <dbReference type="RuleBase" id="RU362066"/>
    </source>
</evidence>
<feature type="coiled-coil region" evidence="5">
    <location>
        <begin position="523"/>
        <end position="550"/>
    </location>
</feature>
<proteinExistence type="inferred from homology"/>
<dbReference type="InterPro" id="IPR003481">
    <property type="entry name" value="FliD_N"/>
</dbReference>
<dbReference type="AlphaFoldDB" id="A0A1D8AW25"/>
<dbReference type="KEGG" id="obg:Verru16b_02159"/>
<dbReference type="GO" id="GO:0071973">
    <property type="term" value="P:bacterial-type flagellum-dependent cell motility"/>
    <property type="evidence" value="ECO:0007669"/>
    <property type="project" value="TreeGrafter"/>
</dbReference>
<evidence type="ECO:0000256" key="1">
    <source>
        <dbReference type="ARBA" id="ARBA00009764"/>
    </source>
</evidence>
<evidence type="ECO:0000256" key="3">
    <source>
        <dbReference type="ARBA" id="ARBA00023054"/>
    </source>
</evidence>
<dbReference type="InterPro" id="IPR040026">
    <property type="entry name" value="FliD"/>
</dbReference>
<dbReference type="Pfam" id="PF02465">
    <property type="entry name" value="FliD_N"/>
    <property type="match status" value="1"/>
</dbReference>
<comment type="subcellular location">
    <subcellularLocation>
        <location evidence="5">Secreted</location>
    </subcellularLocation>
    <subcellularLocation>
        <location evidence="5">Bacterial flagellum</location>
    </subcellularLocation>
</comment>
<keyword evidence="3 5" id="KW-0175">Coiled coil</keyword>